<protein>
    <recommendedName>
        <fullName evidence="3">ER-bound oxygenase mpaB/mpaB'/Rubber oxygenase catalytic domain-containing protein</fullName>
    </recommendedName>
</protein>
<evidence type="ECO:0008006" key="3">
    <source>
        <dbReference type="Google" id="ProtNLM"/>
    </source>
</evidence>
<dbReference type="OMA" id="GICLAMS"/>
<accession>A0A9Q0RQT2</accession>
<evidence type="ECO:0000313" key="2">
    <source>
        <dbReference type="Proteomes" id="UP001142055"/>
    </source>
</evidence>
<keyword evidence="2" id="KW-1185">Reference proteome</keyword>
<reference evidence="1" key="1">
    <citation type="submission" date="2022-12" db="EMBL/GenBank/DDBJ databases">
        <title>Genome assemblies of Blomia tropicalis.</title>
        <authorList>
            <person name="Cui Y."/>
        </authorList>
    </citation>
    <scope>NUCLEOTIDE SEQUENCE</scope>
    <source>
        <tissue evidence="1">Adult mites</tissue>
    </source>
</reference>
<proteinExistence type="predicted"/>
<organism evidence="1 2">
    <name type="scientific">Blomia tropicalis</name>
    <name type="common">Mite</name>
    <dbReference type="NCBI Taxonomy" id="40697"/>
    <lineage>
        <taxon>Eukaryota</taxon>
        <taxon>Metazoa</taxon>
        <taxon>Ecdysozoa</taxon>
        <taxon>Arthropoda</taxon>
        <taxon>Chelicerata</taxon>
        <taxon>Arachnida</taxon>
        <taxon>Acari</taxon>
        <taxon>Acariformes</taxon>
        <taxon>Sarcoptiformes</taxon>
        <taxon>Astigmata</taxon>
        <taxon>Glycyphagoidea</taxon>
        <taxon>Echimyopodidae</taxon>
        <taxon>Blomia</taxon>
    </lineage>
</organism>
<dbReference type="PANTHER" id="PTHR37159:SF1">
    <property type="entry name" value="GH11867P"/>
    <property type="match status" value="1"/>
</dbReference>
<dbReference type="AlphaFoldDB" id="A0A9Q0RQT2"/>
<evidence type="ECO:0000313" key="1">
    <source>
        <dbReference type="EMBL" id="KAJ6222251.1"/>
    </source>
</evidence>
<sequence>MSDELKQRVKERREAIRAARTLPGISDDVDPDTPPSWYEPEAFRHAQKLFETYAIIQLYGLNLVLYHTSGLTPLLATGNSSNIPKLFTRYLSTMLHVNNWFESDPFDKTSKCYRSLKMVRGLHRQVGQKMNKHVQDGDMKWISQYGMAHAQFSFVGFMAIFPKELGFSSFKAKDFHALFHFWRVIGYCLGTDDKYNLCSGSDEETIELCRQIYFDEWLPVIREGTEKTGIAMSEGICVAMAKVSPNVNYNVLMRYASPFMHLDVNNYPLKNIGERFHYFMICTLYGVISKFKFSNWIVTKVGAIRLRRAVRLKQQLRDELAREHPNIEYKNNHCPFDVSFDYVDVFQMK</sequence>
<dbReference type="PANTHER" id="PTHR37159">
    <property type="entry name" value="GH11867P"/>
    <property type="match status" value="1"/>
</dbReference>
<gene>
    <name evidence="1" type="ORF">RDWZM_000796</name>
</gene>
<name>A0A9Q0RQT2_BLOTA</name>
<dbReference type="EMBL" id="JAPWDV010000001">
    <property type="protein sequence ID" value="KAJ6222251.1"/>
    <property type="molecule type" value="Genomic_DNA"/>
</dbReference>
<comment type="caution">
    <text evidence="1">The sequence shown here is derived from an EMBL/GenBank/DDBJ whole genome shotgun (WGS) entry which is preliminary data.</text>
</comment>
<dbReference type="Proteomes" id="UP001142055">
    <property type="component" value="Chromosome 1"/>
</dbReference>